<gene>
    <name evidence="1" type="ORF">ERICV_00369</name>
</gene>
<dbReference type="Proteomes" id="UP000464330">
    <property type="component" value="Chromosome"/>
</dbReference>
<proteinExistence type="predicted"/>
<evidence type="ECO:0000313" key="1">
    <source>
        <dbReference type="EMBL" id="QHZ49572.1"/>
    </source>
</evidence>
<sequence length="48" mass="5274">MKHAVLTGADQLKDYAALFPARARAGLLTNPTGITSSYEPTWAVRRRT</sequence>
<accession>A0A6C0QLH7</accession>
<reference evidence="1 2" key="1">
    <citation type="journal article" date="2020" name="Int. J. Med. Microbiol.">
        <title>Discovery of Paenibacillus larvae ERIC V: Phenotypic and genomic comparison to genotypes ERIC I-IV reveal different inventories of virulence factors which correlate with epidemiological prevalences of American Foulbrood.</title>
        <authorList>
            <person name="Beims H."/>
            <person name="Bunk B."/>
            <person name="Erler S."/>
            <person name="Mohr K.I."/>
            <person name="Sproer C."/>
            <person name="Pradella S."/>
            <person name="Gunther G."/>
            <person name="Rohde M."/>
            <person name="von der Ohe W."/>
            <person name="Steinert M."/>
        </authorList>
    </citation>
    <scope>NUCLEOTIDE SEQUENCE [LARGE SCALE GENOMIC DNA]</scope>
    <source>
        <strain evidence="1">Eric_V</strain>
    </source>
</reference>
<dbReference type="EMBL" id="CP019717">
    <property type="protein sequence ID" value="QHZ49572.1"/>
    <property type="molecule type" value="Genomic_DNA"/>
</dbReference>
<organism evidence="1 2">
    <name type="scientific">Paenibacillus larvae subsp. larvae</name>
    <dbReference type="NCBI Taxonomy" id="147375"/>
    <lineage>
        <taxon>Bacteria</taxon>
        <taxon>Bacillati</taxon>
        <taxon>Bacillota</taxon>
        <taxon>Bacilli</taxon>
        <taxon>Bacillales</taxon>
        <taxon>Paenibacillaceae</taxon>
        <taxon>Paenibacillus</taxon>
    </lineage>
</organism>
<dbReference type="RefSeq" id="WP_024093050.1">
    <property type="nucleotide sequence ID" value="NZ_CP019651.1"/>
</dbReference>
<protein>
    <submittedName>
        <fullName evidence="1">Uncharacterized protein</fullName>
    </submittedName>
</protein>
<dbReference type="AlphaFoldDB" id="A0A6C0QLH7"/>
<name>A0A6C0QLH7_9BACL</name>
<evidence type="ECO:0000313" key="2">
    <source>
        <dbReference type="Proteomes" id="UP000464330"/>
    </source>
</evidence>